<proteinExistence type="predicted"/>
<dbReference type="AlphaFoldDB" id="X0W1L6"/>
<organism evidence="1">
    <name type="scientific">marine sediment metagenome</name>
    <dbReference type="NCBI Taxonomy" id="412755"/>
    <lineage>
        <taxon>unclassified sequences</taxon>
        <taxon>metagenomes</taxon>
        <taxon>ecological metagenomes</taxon>
    </lineage>
</organism>
<sequence>MSGKKPKGLTVDQAAAQMAEQAANLTEEQALKSAQAAQCVLSGARHGLAHLGAPQTRTDQGLFILGVAVSQLVMARVPPREILGYVEAQLLSHVQQMEAARKAALVIAGGPEQ</sequence>
<accession>X0W1L6</accession>
<reference evidence="1" key="1">
    <citation type="journal article" date="2014" name="Front. Microbiol.">
        <title>High frequency of phylogenetically diverse reductive dehalogenase-homologous genes in deep subseafloor sedimentary metagenomes.</title>
        <authorList>
            <person name="Kawai M."/>
            <person name="Futagami T."/>
            <person name="Toyoda A."/>
            <person name="Takaki Y."/>
            <person name="Nishi S."/>
            <person name="Hori S."/>
            <person name="Arai W."/>
            <person name="Tsubouchi T."/>
            <person name="Morono Y."/>
            <person name="Uchiyama I."/>
            <person name="Ito T."/>
            <person name="Fujiyama A."/>
            <person name="Inagaki F."/>
            <person name="Takami H."/>
        </authorList>
    </citation>
    <scope>NUCLEOTIDE SEQUENCE</scope>
    <source>
        <strain evidence="1">Expedition CK06-06</strain>
    </source>
</reference>
<protein>
    <submittedName>
        <fullName evidence="1">Uncharacterized protein</fullName>
    </submittedName>
</protein>
<evidence type="ECO:0000313" key="1">
    <source>
        <dbReference type="EMBL" id="GAG06621.1"/>
    </source>
</evidence>
<gene>
    <name evidence="1" type="ORF">S01H1_40511</name>
</gene>
<comment type="caution">
    <text evidence="1">The sequence shown here is derived from an EMBL/GenBank/DDBJ whole genome shotgun (WGS) entry which is preliminary data.</text>
</comment>
<dbReference type="EMBL" id="BARS01025656">
    <property type="protein sequence ID" value="GAG06621.1"/>
    <property type="molecule type" value="Genomic_DNA"/>
</dbReference>
<name>X0W1L6_9ZZZZ</name>